<name>A0A7S4V2Q1_9DINO</name>
<reference evidence="1" key="1">
    <citation type="submission" date="2021-01" db="EMBL/GenBank/DDBJ databases">
        <authorList>
            <person name="Corre E."/>
            <person name="Pelletier E."/>
            <person name="Niang G."/>
            <person name="Scheremetjew M."/>
            <person name="Finn R."/>
            <person name="Kale V."/>
            <person name="Holt S."/>
            <person name="Cochrane G."/>
            <person name="Meng A."/>
            <person name="Brown T."/>
            <person name="Cohen L."/>
        </authorList>
    </citation>
    <scope>NUCLEOTIDE SEQUENCE</scope>
    <source>
        <strain evidence="1">CCMP3105</strain>
    </source>
</reference>
<evidence type="ECO:0000313" key="1">
    <source>
        <dbReference type="EMBL" id="CAE4621201.1"/>
    </source>
</evidence>
<dbReference type="AlphaFoldDB" id="A0A7S4V2Q1"/>
<protein>
    <recommendedName>
        <fullName evidence="2">Prolyl 4-hydroxylase alpha subunit domain-containing protein</fullName>
    </recommendedName>
</protein>
<sequence>MCACWREAMVMPPRHPAFEVRLVAAAGAFLWLCAGCAFLRTAGGAAESPWGAITGELLSRAPVLMRLRGVLDAAECAAVRRLLLDAVLYFNDTWADGTVRPGAERLGLGEAPRPRYRMQQELQLTLFFERPPEVLETLHRRIANVVNVTPAQVEAIYHVYAPGARPSNLHLDNFNAFLYPHRMGSVSVFFDDLEDGGTIFPLLLPHGDGFGTASEVAWEADEVALWQAQIAESFADPTNIARGYLCRRVQAEESHPFRRRTFEAALAMCRGGRASQHPVLPERGAAYVWRNFAAGGTDDVRTVHAGCGASESFKTLGTLFLRSGPGPFAEHGAFWDPLEELADPTSEKQRQVEMLELQHFRLQHLVSLYELQREAEHQLFGVDAAQRLCARQQVHLSSLLNESVARGLRARLGDFQEQHRDGLTVHWQRSLARGRVF</sequence>
<accession>A0A7S4V2Q1</accession>
<gene>
    <name evidence="1" type="ORF">AMON00008_LOCUS38649</name>
</gene>
<dbReference type="EMBL" id="HBNR01055023">
    <property type="protein sequence ID" value="CAE4621201.1"/>
    <property type="molecule type" value="Transcribed_RNA"/>
</dbReference>
<dbReference type="Gene3D" id="2.60.120.620">
    <property type="entry name" value="q2cbj1_9rhob like domain"/>
    <property type="match status" value="1"/>
</dbReference>
<proteinExistence type="predicted"/>
<evidence type="ECO:0008006" key="2">
    <source>
        <dbReference type="Google" id="ProtNLM"/>
    </source>
</evidence>
<organism evidence="1">
    <name type="scientific">Alexandrium monilatum</name>
    <dbReference type="NCBI Taxonomy" id="311494"/>
    <lineage>
        <taxon>Eukaryota</taxon>
        <taxon>Sar</taxon>
        <taxon>Alveolata</taxon>
        <taxon>Dinophyceae</taxon>
        <taxon>Gonyaulacales</taxon>
        <taxon>Pyrocystaceae</taxon>
        <taxon>Alexandrium</taxon>
    </lineage>
</organism>